<feature type="compositionally biased region" description="Low complexity" evidence="1">
    <location>
        <begin position="336"/>
        <end position="351"/>
    </location>
</feature>
<dbReference type="OrthoDB" id="2670057at2759"/>
<feature type="region of interest" description="Disordered" evidence="1">
    <location>
        <begin position="278"/>
        <end position="297"/>
    </location>
</feature>
<feature type="compositionally biased region" description="Polar residues" evidence="1">
    <location>
        <begin position="215"/>
        <end position="227"/>
    </location>
</feature>
<evidence type="ECO:0000313" key="3">
    <source>
        <dbReference type="EMBL" id="EAU85511.1"/>
    </source>
</evidence>
<dbReference type="eggNOG" id="ENOG502SQ2S">
    <property type="taxonomic scope" value="Eukaryota"/>
</dbReference>
<feature type="compositionally biased region" description="Polar residues" evidence="1">
    <location>
        <begin position="465"/>
        <end position="474"/>
    </location>
</feature>
<dbReference type="STRING" id="240176.A8NTX6"/>
<feature type="region of interest" description="Disordered" evidence="1">
    <location>
        <begin position="438"/>
        <end position="474"/>
    </location>
</feature>
<feature type="region of interest" description="Disordered" evidence="1">
    <location>
        <begin position="199"/>
        <end position="262"/>
    </location>
</feature>
<comment type="caution">
    <text evidence="3">The sequence shown here is derived from an EMBL/GenBank/DDBJ whole genome shotgun (WGS) entry which is preliminary data.</text>
</comment>
<feature type="compositionally biased region" description="Basic and acidic residues" evidence="1">
    <location>
        <begin position="142"/>
        <end position="151"/>
    </location>
</feature>
<feature type="compositionally biased region" description="Polar residues" evidence="1">
    <location>
        <begin position="438"/>
        <end position="449"/>
    </location>
</feature>
<accession>A8NTX6</accession>
<evidence type="ECO:0000256" key="1">
    <source>
        <dbReference type="SAM" id="MobiDB-lite"/>
    </source>
</evidence>
<protein>
    <submittedName>
        <fullName evidence="3">Uncharacterized protein</fullName>
    </submittedName>
</protein>
<dbReference type="EMBL" id="AACS02000004">
    <property type="protein sequence ID" value="EAU85511.1"/>
    <property type="molecule type" value="Genomic_DNA"/>
</dbReference>
<proteinExistence type="predicted"/>
<dbReference type="Proteomes" id="UP000001861">
    <property type="component" value="Unassembled WGS sequence"/>
</dbReference>
<keyword evidence="2" id="KW-1133">Transmembrane helix</keyword>
<evidence type="ECO:0000313" key="4">
    <source>
        <dbReference type="Proteomes" id="UP000001861"/>
    </source>
</evidence>
<dbReference type="GeneID" id="6012870"/>
<dbReference type="VEuPathDB" id="FungiDB:CC1G_06412"/>
<gene>
    <name evidence="3" type="ORF">CC1G_06412</name>
</gene>
<name>A8NTX6_COPC7</name>
<feature type="compositionally biased region" description="Polar residues" evidence="1">
    <location>
        <begin position="399"/>
        <end position="408"/>
    </location>
</feature>
<dbReference type="RefSeq" id="XP_001836327.1">
    <property type="nucleotide sequence ID" value="XM_001836275.2"/>
</dbReference>
<reference evidence="3 4" key="1">
    <citation type="journal article" date="2010" name="Proc. Natl. Acad. Sci. U.S.A.">
        <title>Insights into evolution of multicellular fungi from the assembled chromosomes of the mushroom Coprinopsis cinerea (Coprinus cinereus).</title>
        <authorList>
            <person name="Stajich J.E."/>
            <person name="Wilke S.K."/>
            <person name="Ahren D."/>
            <person name="Au C.H."/>
            <person name="Birren B.W."/>
            <person name="Borodovsky M."/>
            <person name="Burns C."/>
            <person name="Canback B."/>
            <person name="Casselton L.A."/>
            <person name="Cheng C.K."/>
            <person name="Deng J."/>
            <person name="Dietrich F.S."/>
            <person name="Fargo D.C."/>
            <person name="Farman M.L."/>
            <person name="Gathman A.C."/>
            <person name="Goldberg J."/>
            <person name="Guigo R."/>
            <person name="Hoegger P.J."/>
            <person name="Hooker J.B."/>
            <person name="Huggins A."/>
            <person name="James T.Y."/>
            <person name="Kamada T."/>
            <person name="Kilaru S."/>
            <person name="Kodira C."/>
            <person name="Kues U."/>
            <person name="Kupfer D."/>
            <person name="Kwan H.S."/>
            <person name="Lomsadze A."/>
            <person name="Li W."/>
            <person name="Lilly W.W."/>
            <person name="Ma L.J."/>
            <person name="Mackey A.J."/>
            <person name="Manning G."/>
            <person name="Martin F."/>
            <person name="Muraguchi H."/>
            <person name="Natvig D.O."/>
            <person name="Palmerini H."/>
            <person name="Ramesh M.A."/>
            <person name="Rehmeyer C.J."/>
            <person name="Roe B.A."/>
            <person name="Shenoy N."/>
            <person name="Stanke M."/>
            <person name="Ter-Hovhannisyan V."/>
            <person name="Tunlid A."/>
            <person name="Velagapudi R."/>
            <person name="Vision T.J."/>
            <person name="Zeng Q."/>
            <person name="Zolan M.E."/>
            <person name="Pukkila P.J."/>
        </authorList>
    </citation>
    <scope>NUCLEOTIDE SEQUENCE [LARGE SCALE GENOMIC DNA]</scope>
    <source>
        <strain evidence="4">Okayama-7 / 130 / ATCC MYA-4618 / FGSC 9003</strain>
    </source>
</reference>
<keyword evidence="2" id="KW-0472">Membrane</keyword>
<evidence type="ECO:0000256" key="2">
    <source>
        <dbReference type="SAM" id="Phobius"/>
    </source>
</evidence>
<keyword evidence="2" id="KW-0812">Transmembrane</keyword>
<dbReference type="InParanoid" id="A8NTX6"/>
<dbReference type="KEGG" id="cci:CC1G_06412"/>
<feature type="transmembrane region" description="Helical" evidence="2">
    <location>
        <begin position="101"/>
        <end position="123"/>
    </location>
</feature>
<feature type="region of interest" description="Disordered" evidence="1">
    <location>
        <begin position="317"/>
        <end position="408"/>
    </location>
</feature>
<feature type="region of interest" description="Disordered" evidence="1">
    <location>
        <begin position="134"/>
        <end position="184"/>
    </location>
</feature>
<dbReference type="OMA" id="HRWESAE"/>
<sequence>MVVVDLRRRQGIQASTAAGIENSAIVVDDSAPTGASGLAVDGSAPTGAFTEAIDLVFDGSSTPVAPPTPAPTPTPTPIEPAANEEVEQTGATIKPIPIGTVVGSCVGAFLGAALLVVIGLFFYKRYNRSLKQKTSRSFPRSPYKEHHDSRAHSNNWNRLDDKDEDRWEGKDGPAPTAVEQKSPQQNGFLAPLETMDMFAKSPSESSHRSDEPTFEMTSHPYSQTTPTKVPEPRDLLGRDPQYTLGEVNAGAPMSWASDSSKPSFLTTTTALEGGAMSPTLSMAIPTPPATKTHSHHFQSAEVVEAFETAPAVPEVKVHTSSNNPFFRGGNEYIQPSRARSQSQSSTKSNATVTQSNSNTEGFPDSLAPPTTTGKAKERVVSIDPFTDPLPPPSFIHHQATGSASSAASNERAIRQLMAATGMDLDEAEIQRRLKALSMQPSIISNSGDSMYTDAEPDEPTPTLPPSSSGHTTTR</sequence>
<feature type="compositionally biased region" description="Basic and acidic residues" evidence="1">
    <location>
        <begin position="158"/>
        <end position="171"/>
    </location>
</feature>
<dbReference type="AlphaFoldDB" id="A8NTX6"/>
<organism evidence="3 4">
    <name type="scientific">Coprinopsis cinerea (strain Okayama-7 / 130 / ATCC MYA-4618 / FGSC 9003)</name>
    <name type="common">Inky cap fungus</name>
    <name type="synonym">Hormographiella aspergillata</name>
    <dbReference type="NCBI Taxonomy" id="240176"/>
    <lineage>
        <taxon>Eukaryota</taxon>
        <taxon>Fungi</taxon>
        <taxon>Dikarya</taxon>
        <taxon>Basidiomycota</taxon>
        <taxon>Agaricomycotina</taxon>
        <taxon>Agaricomycetes</taxon>
        <taxon>Agaricomycetidae</taxon>
        <taxon>Agaricales</taxon>
        <taxon>Agaricineae</taxon>
        <taxon>Psathyrellaceae</taxon>
        <taxon>Coprinopsis</taxon>
    </lineage>
</organism>
<keyword evidence="4" id="KW-1185">Reference proteome</keyword>